<evidence type="ECO:0000313" key="6">
    <source>
        <dbReference type="Proteomes" id="UP000293342"/>
    </source>
</evidence>
<feature type="binding site" evidence="3">
    <location>
        <begin position="721"/>
        <end position="728"/>
    </location>
    <ligand>
        <name>ATP</name>
        <dbReference type="ChEBI" id="CHEBI:30616"/>
    </ligand>
</feature>
<dbReference type="GO" id="GO:0051301">
    <property type="term" value="P:cell division"/>
    <property type="evidence" value="ECO:0007669"/>
    <property type="project" value="UniProtKB-KW"/>
</dbReference>
<keyword evidence="1 3" id="KW-0547">Nucleotide-binding</keyword>
<dbReference type="PANTHER" id="PTHR22683:SF1">
    <property type="entry name" value="TYPE VII SECRETION SYSTEM PROTEIN ESSC"/>
    <property type="match status" value="1"/>
</dbReference>
<name>A0A4R0JH97_9ACTN</name>
<dbReference type="SMART" id="SM00382">
    <property type="entry name" value="AAA"/>
    <property type="match status" value="3"/>
</dbReference>
<dbReference type="GO" id="GO:0005524">
    <property type="term" value="F:ATP binding"/>
    <property type="evidence" value="ECO:0007669"/>
    <property type="project" value="UniProtKB-UniRule"/>
</dbReference>
<evidence type="ECO:0000259" key="4">
    <source>
        <dbReference type="PROSITE" id="PS50901"/>
    </source>
</evidence>
<dbReference type="CDD" id="cd01127">
    <property type="entry name" value="TrwB_TraG_TraD_VirD4"/>
    <property type="match status" value="1"/>
</dbReference>
<dbReference type="OrthoDB" id="9807790at2"/>
<gene>
    <name evidence="5" type="ORF">E0H75_29600</name>
</gene>
<dbReference type="PANTHER" id="PTHR22683">
    <property type="entry name" value="SPORULATION PROTEIN RELATED"/>
    <property type="match status" value="1"/>
</dbReference>
<dbReference type="EMBL" id="SJKD01000007">
    <property type="protein sequence ID" value="TCC45869.1"/>
    <property type="molecule type" value="Genomic_DNA"/>
</dbReference>
<dbReference type="InterPro" id="IPR050206">
    <property type="entry name" value="FtsK/SpoIIIE/SftA"/>
</dbReference>
<organism evidence="5 6">
    <name type="scientific">Kribbella capetownensis</name>
    <dbReference type="NCBI Taxonomy" id="1572659"/>
    <lineage>
        <taxon>Bacteria</taxon>
        <taxon>Bacillati</taxon>
        <taxon>Actinomycetota</taxon>
        <taxon>Actinomycetes</taxon>
        <taxon>Propionibacteriales</taxon>
        <taxon>Kribbellaceae</taxon>
        <taxon>Kribbella</taxon>
    </lineage>
</organism>
<keyword evidence="6" id="KW-1185">Reference proteome</keyword>
<feature type="binding site" evidence="3">
    <location>
        <begin position="1052"/>
        <end position="1059"/>
    </location>
    <ligand>
        <name>ATP</name>
        <dbReference type="ChEBI" id="CHEBI:30616"/>
    </ligand>
</feature>
<reference evidence="5 6" key="1">
    <citation type="submission" date="2019-02" db="EMBL/GenBank/DDBJ databases">
        <title>Kribbella capetownensis sp. nov. and Kribbella speibonae sp. nov., isolated from soil.</title>
        <authorList>
            <person name="Curtis S.M."/>
            <person name="Norton I."/>
            <person name="Everest G.J."/>
            <person name="Meyers P.R."/>
        </authorList>
    </citation>
    <scope>NUCLEOTIDE SEQUENCE [LARGE SCALE GENOMIC DNA]</scope>
    <source>
        <strain evidence="5 6">YM53</strain>
    </source>
</reference>
<keyword evidence="2 3" id="KW-0067">ATP-binding</keyword>
<feature type="domain" description="FtsK" evidence="4">
    <location>
        <begin position="703"/>
        <end position="893"/>
    </location>
</feature>
<dbReference type="GO" id="GO:0003677">
    <property type="term" value="F:DNA binding"/>
    <property type="evidence" value="ECO:0007669"/>
    <property type="project" value="InterPro"/>
</dbReference>
<sequence>MLLFLTAVDARTGVARDLTIDAEDDTTIGDLAGALANNYAGPTPDAADASVRLLRSAPSITGESGPGAPGLFLRGVRLPDDTVLKSSAVRHGAVIGVGGPVADPSIEPAGAVDLRCTGGEGSGLVHRLSVGSYQLGLEHSALPLVPDSPEVAVYLDVDVYGEVRIRPAATDFGTIPAPERRVPLDGPIIVGDQLPEPPKRRWWQRKKQSMESLSTSRDTISPEDPLPYLRLDREPVTAEVGWEPGMVLGIGRQYFELTTVTAPDASLVPSSDGATMDYNRPPRLLPKVRKTEFSLPGVPHRPDKMPIPILVVFAPLLMSGASYLFTHSPYTLLFAAMSPLMMIANFTSSRRMQKTQYIRQLAEYHDRLRKVEQDAFDSLVEERGARRRDCPDPASLLLFANGPRARLWERRPQDPDWLVVRIGTADVPSAVTVKDPSRMQHEGPMHWTAPDVPAVVPLAKTGVVGIAGSADMRRAVARSIVIQLATMHSPANLRMAVITTPGQRENWTWSPWLPHLRRRDSTLGLASVATDTETAGRRVNELLAEIEQRKALEEQQIPYGDQIVVVLDGANELRRNGGVVTLLRQGPRYGIFLICLDEDQRQLPEECRALVIGTTDEVSLATTQEATLEGIQPDLVPISWCDRLARALAPVRDATADGAASSLPDSSRLLDVLRLNDPTGEDIIGRWATGGRTTRAVIGEGIDGTFSLDIRTDGPHGLVAGTTGSGKSELLQTIIASLAVGNRPDEFTFVLVDYKGGAAFKDCKLLPHTVGMVTDLDGHLTTRALESLGAELRRREHQLADADAKDIDDYLAAKEAGDAPMPRLLLVIDEFAAMVSELPDFVDGLVDIARRGRSLGVHLILATQRPSGVVSAEIKSNTNLRIALRVTDQQDSSDVIDASDAAHISKSTPGRALARLGHSSLIPFQSARVGGRPRGEQVRSDVNVQAFDVMSAARGQALAVVDDEDDMSTPTDLTSLVRAIDSATSKLAIPPIPSPWLPALGEEITLDDLELPKRVEREVPPLPIGLADIPHQQSQRTETWDLPKSGHLVIAGANRMGRSTALRCIAGAVGRFCDPRDVHLFGIDAGNGALLPMLSLPHTGAVVQRNQVDRMYRLLGLLNAEVTRRQQLLAQQGFADINEQRNAVEPADRLPYLVVLLDRLEGYVAAFESLDGGVLIDQVTSLLQEGAGVGIRVVVASDRSGVMGRVSTLIEDRIMLRMPDSADFAVIGMRSKDVPTSMPPGRGFRAAERPREVQLALLAEDPTGVAQVAALQRIGRTATDEAGQLTLAERPMRVDELPLSISVPAALELAGDEPLGESQVAVGVGGDTLGLLRYDPALDGPGFIVAGPPRSGKSSALTFMVKEATQRGWRVILITPRISPLRSPRIKRGVNARFTADTDPAEIDKLLKSVSSRHLVVLDDFDVLGPDHAISDVVNQHYARLRDTGNAVVVACGLDEVSGYYRGLTSEVRKGRTGLLLAPRSSSDGDVISVRLPRSATAAMPAGRGVFARPGGWAWTQVPFEE</sequence>
<dbReference type="InterPro" id="IPR002543">
    <property type="entry name" value="FtsK_dom"/>
</dbReference>
<keyword evidence="5" id="KW-0132">Cell division</keyword>
<dbReference type="InterPro" id="IPR003593">
    <property type="entry name" value="AAA+_ATPase"/>
</dbReference>
<proteinExistence type="predicted"/>
<protein>
    <submittedName>
        <fullName evidence="5">Cell division-like protein</fullName>
    </submittedName>
</protein>
<dbReference type="Gene3D" id="3.40.50.300">
    <property type="entry name" value="P-loop containing nucleotide triphosphate hydrolases"/>
    <property type="match status" value="4"/>
</dbReference>
<evidence type="ECO:0000313" key="5">
    <source>
        <dbReference type="EMBL" id="TCC45869.1"/>
    </source>
</evidence>
<accession>A0A4R0JH97</accession>
<dbReference type="RefSeq" id="WP_131516965.1">
    <property type="nucleotide sequence ID" value="NZ_SJKD01000007.1"/>
</dbReference>
<dbReference type="InterPro" id="IPR027417">
    <property type="entry name" value="P-loop_NTPase"/>
</dbReference>
<evidence type="ECO:0000256" key="3">
    <source>
        <dbReference type="PROSITE-ProRule" id="PRU00289"/>
    </source>
</evidence>
<dbReference type="PROSITE" id="PS50901">
    <property type="entry name" value="FTSK"/>
    <property type="match status" value="2"/>
</dbReference>
<keyword evidence="5" id="KW-0131">Cell cycle</keyword>
<dbReference type="SUPFAM" id="SSF52540">
    <property type="entry name" value="P-loop containing nucleoside triphosphate hydrolases"/>
    <property type="match status" value="3"/>
</dbReference>
<evidence type="ECO:0000256" key="2">
    <source>
        <dbReference type="ARBA" id="ARBA00022840"/>
    </source>
</evidence>
<dbReference type="Pfam" id="PF01580">
    <property type="entry name" value="FtsK_SpoIIIE"/>
    <property type="match status" value="2"/>
</dbReference>
<comment type="caution">
    <text evidence="5">The sequence shown here is derived from an EMBL/GenBank/DDBJ whole genome shotgun (WGS) entry which is preliminary data.</text>
</comment>
<dbReference type="Proteomes" id="UP000293342">
    <property type="component" value="Unassembled WGS sequence"/>
</dbReference>
<feature type="domain" description="FtsK" evidence="4">
    <location>
        <begin position="1035"/>
        <end position="1229"/>
    </location>
</feature>
<evidence type="ECO:0000256" key="1">
    <source>
        <dbReference type="ARBA" id="ARBA00022741"/>
    </source>
</evidence>